<dbReference type="OrthoDB" id="572802at2"/>
<feature type="transmembrane region" description="Helical" evidence="1">
    <location>
        <begin position="71"/>
        <end position="93"/>
    </location>
</feature>
<proteinExistence type="predicted"/>
<dbReference type="KEGG" id="hhg:XM38_013800"/>
<keyword evidence="1" id="KW-0472">Membrane</keyword>
<dbReference type="GO" id="GO:0016020">
    <property type="term" value="C:membrane"/>
    <property type="evidence" value="ECO:0007669"/>
    <property type="project" value="TreeGrafter"/>
</dbReference>
<dbReference type="Proteomes" id="UP000191901">
    <property type="component" value="Chromosome"/>
</dbReference>
<feature type="transmembrane region" description="Helical" evidence="1">
    <location>
        <begin position="114"/>
        <end position="133"/>
    </location>
</feature>
<dbReference type="PANTHER" id="PTHR23028:SF53">
    <property type="entry name" value="ACYL_TRANSF_3 DOMAIN-CONTAINING PROTEIN"/>
    <property type="match status" value="1"/>
</dbReference>
<feature type="transmembrane region" description="Helical" evidence="1">
    <location>
        <begin position="153"/>
        <end position="174"/>
    </location>
</feature>
<dbReference type="InterPro" id="IPR050879">
    <property type="entry name" value="Acyltransferase_3"/>
</dbReference>
<feature type="transmembrane region" description="Helical" evidence="1">
    <location>
        <begin position="243"/>
        <end position="263"/>
    </location>
</feature>
<dbReference type="EMBL" id="CP021983">
    <property type="protein sequence ID" value="ASC70441.1"/>
    <property type="molecule type" value="Genomic_DNA"/>
</dbReference>
<dbReference type="GO" id="GO:0000271">
    <property type="term" value="P:polysaccharide biosynthetic process"/>
    <property type="evidence" value="ECO:0007669"/>
    <property type="project" value="TreeGrafter"/>
</dbReference>
<evidence type="ECO:0000259" key="2">
    <source>
        <dbReference type="Pfam" id="PF01757"/>
    </source>
</evidence>
<dbReference type="AlphaFoldDB" id="A0A1Z3HJG5"/>
<dbReference type="PANTHER" id="PTHR23028">
    <property type="entry name" value="ACETYLTRANSFERASE"/>
    <property type="match status" value="1"/>
</dbReference>
<feature type="transmembrane region" description="Helical" evidence="1">
    <location>
        <begin position="349"/>
        <end position="367"/>
    </location>
</feature>
<feature type="domain" description="Acyltransferase 3" evidence="2">
    <location>
        <begin position="27"/>
        <end position="364"/>
    </location>
</feature>
<keyword evidence="1" id="KW-1133">Transmembrane helix</keyword>
<dbReference type="GO" id="GO:0016747">
    <property type="term" value="F:acyltransferase activity, transferring groups other than amino-acyl groups"/>
    <property type="evidence" value="ECO:0007669"/>
    <property type="project" value="InterPro"/>
</dbReference>
<organism evidence="3 4">
    <name type="scientific">Halomicronema hongdechloris C2206</name>
    <dbReference type="NCBI Taxonomy" id="1641165"/>
    <lineage>
        <taxon>Bacteria</taxon>
        <taxon>Bacillati</taxon>
        <taxon>Cyanobacteriota</taxon>
        <taxon>Cyanophyceae</taxon>
        <taxon>Nodosilineales</taxon>
        <taxon>Nodosilineaceae</taxon>
        <taxon>Halomicronema</taxon>
    </lineage>
</organism>
<evidence type="ECO:0000313" key="3">
    <source>
        <dbReference type="EMBL" id="ASC70441.1"/>
    </source>
</evidence>
<dbReference type="InterPro" id="IPR002656">
    <property type="entry name" value="Acyl_transf_3_dom"/>
</dbReference>
<dbReference type="Pfam" id="PF01757">
    <property type="entry name" value="Acyl_transf_3"/>
    <property type="match status" value="1"/>
</dbReference>
<feature type="transmembrane region" description="Helical" evidence="1">
    <location>
        <begin position="315"/>
        <end position="337"/>
    </location>
</feature>
<dbReference type="STRING" id="1641165.XM38_27170"/>
<reference evidence="3 4" key="1">
    <citation type="journal article" date="2016" name="Biochim. Biophys. Acta">
        <title>Characterization of red-shifted phycobilisomes isolated from the chlorophyll f-containing cyanobacterium Halomicronema hongdechloris.</title>
        <authorList>
            <person name="Li Y."/>
            <person name="Lin Y."/>
            <person name="Garvey C.J."/>
            <person name="Birch D."/>
            <person name="Corkery R.W."/>
            <person name="Loughlin P.C."/>
            <person name="Scheer H."/>
            <person name="Willows R.D."/>
            <person name="Chen M."/>
        </authorList>
    </citation>
    <scope>NUCLEOTIDE SEQUENCE [LARGE SCALE GENOMIC DNA]</scope>
    <source>
        <strain evidence="3 4">C2206</strain>
    </source>
</reference>
<protein>
    <submittedName>
        <fullName evidence="3">O-acetyltransferase OatA</fullName>
        <ecNumber evidence="3">2.3.1.-</ecNumber>
    </submittedName>
</protein>
<feature type="transmembrane region" description="Helical" evidence="1">
    <location>
        <begin position="181"/>
        <end position="198"/>
    </location>
</feature>
<accession>A0A1Z3HJG5</accession>
<evidence type="ECO:0000313" key="4">
    <source>
        <dbReference type="Proteomes" id="UP000191901"/>
    </source>
</evidence>
<gene>
    <name evidence="3" type="primary">oatA_1</name>
    <name evidence="3" type="ORF">XM38_013800</name>
</gene>
<feature type="transmembrane region" description="Helical" evidence="1">
    <location>
        <begin position="210"/>
        <end position="231"/>
    </location>
</feature>
<evidence type="ECO:0000256" key="1">
    <source>
        <dbReference type="SAM" id="Phobius"/>
    </source>
</evidence>
<keyword evidence="3" id="KW-0808">Transferase</keyword>
<keyword evidence="3" id="KW-0012">Acyltransferase</keyword>
<keyword evidence="1" id="KW-0812">Transmembrane</keyword>
<dbReference type="EC" id="2.3.1.-" evidence="3"/>
<feature type="transmembrane region" description="Helical" evidence="1">
    <location>
        <begin position="283"/>
        <end position="303"/>
    </location>
</feature>
<dbReference type="RefSeq" id="WP_080814230.1">
    <property type="nucleotide sequence ID" value="NZ_CP021983.2"/>
</dbReference>
<name>A0A1Z3HJG5_9CYAN</name>
<keyword evidence="4" id="KW-1185">Reference proteome</keyword>
<sequence length="387" mass="44347">MFKLAISRRLNVLNLVSDKPTSKTWLPSLDGLRAIALLLVFLEHVTGNVFVEDASNDGSISTAFLNFGDAGMGRSGVYLFFVLSSFLLTSQLLRPGIRLKSFQLWINYVYKRLIRVYPLYVFVLVVYTIFSSFQYNIQDFFEHVTLQEAGNHFWTIPVEVKYYILLPSIALIITKLLRRRLSLVLIAFTGISIILKLFESSILSLDRLSLLPHLPIFFIGSIAALIHVDLFSKRDIGVKYKTWMEIVSILSILAILLSYKTAASSFLWNLIFGYEMPEIPSNHWLYILHGLLWSIFLISHLNGRGWIGGLLAWKPLRYIGVISFGMYLWHIAILGYLNAHLAVPSMIKFIAIFCVTSAVSTVTYIMIERPITKFKFPFNQKSYYLTR</sequence>